<name>A0A1G2P4S9_9BACT</name>
<sequence length="366" mass="41444">MMVTIEEAQRKISSTFGKPDTLVIDGTPEIILTNHLRQYDSQAIIITEEIGTDDLAKLQPDVEDPRRFRTIFIADPMDRSKVFCSFLSQFPAEDTIGEVMRREDTGVKWVASSGGPMEITGGSSAITCVRRGLPIFSVMVNHITGQLVWCCGAGVYWMKIPEVYESTDLDEILKKARPLVFRSLNRNYQSSMRRFVTFTGKEGYLANLEASKLMKPAELETNLFFKEPGGPLRILYLSEFQQEEVALGFILANGEKIGEWIHWLPFARFVRDSGHADEPAFKVYEVFQETLRMKDTALMATPPAYSIFQPSSYAGGRIVIDVRRVSAFVNPSKIRSTILIMPRGNSLMTLLAKQYGHREIEFANEW</sequence>
<gene>
    <name evidence="1" type="ORF">A3G59_01900</name>
</gene>
<accession>A0A1G2P4S9</accession>
<comment type="caution">
    <text evidence="1">The sequence shown here is derived from an EMBL/GenBank/DDBJ whole genome shotgun (WGS) entry which is preliminary data.</text>
</comment>
<proteinExistence type="predicted"/>
<dbReference type="EMBL" id="MHSN01000050">
    <property type="protein sequence ID" value="OHA43338.1"/>
    <property type="molecule type" value="Genomic_DNA"/>
</dbReference>
<dbReference type="AlphaFoldDB" id="A0A1G2P4S9"/>
<evidence type="ECO:0000313" key="1">
    <source>
        <dbReference type="EMBL" id="OHA43338.1"/>
    </source>
</evidence>
<dbReference type="STRING" id="1802335.A3G59_01900"/>
<dbReference type="Proteomes" id="UP000176881">
    <property type="component" value="Unassembled WGS sequence"/>
</dbReference>
<organism evidence="1 2">
    <name type="scientific">Candidatus Taylorbacteria bacterium RIFCSPLOWO2_12_FULL_47_20</name>
    <dbReference type="NCBI Taxonomy" id="1802335"/>
    <lineage>
        <taxon>Bacteria</taxon>
        <taxon>Candidatus Tayloriibacteriota</taxon>
    </lineage>
</organism>
<reference evidence="1 2" key="1">
    <citation type="journal article" date="2016" name="Nat. Commun.">
        <title>Thousands of microbial genomes shed light on interconnected biogeochemical processes in an aquifer system.</title>
        <authorList>
            <person name="Anantharaman K."/>
            <person name="Brown C.T."/>
            <person name="Hug L.A."/>
            <person name="Sharon I."/>
            <person name="Castelle C.J."/>
            <person name="Probst A.J."/>
            <person name="Thomas B.C."/>
            <person name="Singh A."/>
            <person name="Wilkins M.J."/>
            <person name="Karaoz U."/>
            <person name="Brodie E.L."/>
            <person name="Williams K.H."/>
            <person name="Hubbard S.S."/>
            <person name="Banfield J.F."/>
        </authorList>
    </citation>
    <scope>NUCLEOTIDE SEQUENCE [LARGE SCALE GENOMIC DNA]</scope>
</reference>
<evidence type="ECO:0000313" key="2">
    <source>
        <dbReference type="Proteomes" id="UP000176881"/>
    </source>
</evidence>
<protein>
    <submittedName>
        <fullName evidence="1">Uncharacterized protein</fullName>
    </submittedName>
</protein>